<dbReference type="Pfam" id="PF04082">
    <property type="entry name" value="Fungal_trans"/>
    <property type="match status" value="1"/>
</dbReference>
<dbReference type="PROSITE" id="PS50048">
    <property type="entry name" value="ZN2_CY6_FUNGAL_2"/>
    <property type="match status" value="1"/>
</dbReference>
<evidence type="ECO:0000256" key="7">
    <source>
        <dbReference type="ARBA" id="ARBA00023242"/>
    </source>
</evidence>
<dbReference type="PANTHER" id="PTHR47782:SF8">
    <property type="entry name" value="ZN(II)2CYS6 TRANSCRIPTION FACTOR (EUROFUNG)"/>
    <property type="match status" value="1"/>
</dbReference>
<evidence type="ECO:0000313" key="11">
    <source>
        <dbReference type="Proteomes" id="UP001303473"/>
    </source>
</evidence>
<dbReference type="GO" id="GO:0006351">
    <property type="term" value="P:DNA-templated transcription"/>
    <property type="evidence" value="ECO:0007669"/>
    <property type="project" value="InterPro"/>
</dbReference>
<dbReference type="InterPro" id="IPR001138">
    <property type="entry name" value="Zn2Cys6_DnaBD"/>
</dbReference>
<keyword evidence="5" id="KW-0238">DNA-binding</keyword>
<evidence type="ECO:0000313" key="10">
    <source>
        <dbReference type="EMBL" id="KAK3938719.1"/>
    </source>
</evidence>
<evidence type="ECO:0000256" key="5">
    <source>
        <dbReference type="ARBA" id="ARBA00023125"/>
    </source>
</evidence>
<dbReference type="GO" id="GO:0043565">
    <property type="term" value="F:sequence-specific DNA binding"/>
    <property type="evidence" value="ECO:0007669"/>
    <property type="project" value="TreeGrafter"/>
</dbReference>
<accession>A0AAN6S323</accession>
<proteinExistence type="predicted"/>
<dbReference type="Pfam" id="PF00172">
    <property type="entry name" value="Zn_clus"/>
    <property type="match status" value="1"/>
</dbReference>
<dbReference type="EMBL" id="MU853824">
    <property type="protein sequence ID" value="KAK3938719.1"/>
    <property type="molecule type" value="Genomic_DNA"/>
</dbReference>
<dbReference type="SMART" id="SM00066">
    <property type="entry name" value="GAL4"/>
    <property type="match status" value="1"/>
</dbReference>
<feature type="region of interest" description="Disordered" evidence="8">
    <location>
        <begin position="617"/>
        <end position="641"/>
    </location>
</feature>
<dbReference type="InterPro" id="IPR052202">
    <property type="entry name" value="Yeast_MetPath_Reg"/>
</dbReference>
<organism evidence="10 11">
    <name type="scientific">Diplogelasinospora grovesii</name>
    <dbReference type="NCBI Taxonomy" id="303347"/>
    <lineage>
        <taxon>Eukaryota</taxon>
        <taxon>Fungi</taxon>
        <taxon>Dikarya</taxon>
        <taxon>Ascomycota</taxon>
        <taxon>Pezizomycotina</taxon>
        <taxon>Sordariomycetes</taxon>
        <taxon>Sordariomycetidae</taxon>
        <taxon>Sordariales</taxon>
        <taxon>Diplogelasinosporaceae</taxon>
        <taxon>Diplogelasinospora</taxon>
    </lineage>
</organism>
<dbReference type="InterPro" id="IPR007219">
    <property type="entry name" value="XnlR_reg_dom"/>
</dbReference>
<feature type="compositionally biased region" description="Low complexity" evidence="8">
    <location>
        <begin position="814"/>
        <end position="827"/>
    </location>
</feature>
<evidence type="ECO:0000256" key="2">
    <source>
        <dbReference type="ARBA" id="ARBA00022723"/>
    </source>
</evidence>
<dbReference type="GO" id="GO:0008270">
    <property type="term" value="F:zinc ion binding"/>
    <property type="evidence" value="ECO:0007669"/>
    <property type="project" value="InterPro"/>
</dbReference>
<feature type="compositionally biased region" description="Polar residues" evidence="8">
    <location>
        <begin position="736"/>
        <end position="746"/>
    </location>
</feature>
<keyword evidence="7" id="KW-0539">Nucleus</keyword>
<dbReference type="SUPFAM" id="SSF57701">
    <property type="entry name" value="Zn2/Cys6 DNA-binding domain"/>
    <property type="match status" value="1"/>
</dbReference>
<dbReference type="PANTHER" id="PTHR47782">
    <property type="entry name" value="ZN(II)2CYS6 TRANSCRIPTION FACTOR (EUROFUNG)-RELATED"/>
    <property type="match status" value="1"/>
</dbReference>
<evidence type="ECO:0000256" key="8">
    <source>
        <dbReference type="SAM" id="MobiDB-lite"/>
    </source>
</evidence>
<reference evidence="11" key="1">
    <citation type="journal article" date="2023" name="Mol. Phylogenet. Evol.">
        <title>Genome-scale phylogeny and comparative genomics of the fungal order Sordariales.</title>
        <authorList>
            <person name="Hensen N."/>
            <person name="Bonometti L."/>
            <person name="Westerberg I."/>
            <person name="Brannstrom I.O."/>
            <person name="Guillou S."/>
            <person name="Cros-Aarteil S."/>
            <person name="Calhoun S."/>
            <person name="Haridas S."/>
            <person name="Kuo A."/>
            <person name="Mondo S."/>
            <person name="Pangilinan J."/>
            <person name="Riley R."/>
            <person name="LaButti K."/>
            <person name="Andreopoulos B."/>
            <person name="Lipzen A."/>
            <person name="Chen C."/>
            <person name="Yan M."/>
            <person name="Daum C."/>
            <person name="Ng V."/>
            <person name="Clum A."/>
            <person name="Steindorff A."/>
            <person name="Ohm R.A."/>
            <person name="Martin F."/>
            <person name="Silar P."/>
            <person name="Natvig D.O."/>
            <person name="Lalanne C."/>
            <person name="Gautier V."/>
            <person name="Ament-Velasquez S.L."/>
            <person name="Kruys A."/>
            <person name="Hutchinson M.I."/>
            <person name="Powell A.J."/>
            <person name="Barry K."/>
            <person name="Miller A.N."/>
            <person name="Grigoriev I.V."/>
            <person name="Debuchy R."/>
            <person name="Gladieux P."/>
            <person name="Hiltunen Thoren M."/>
            <person name="Johannesson H."/>
        </authorList>
    </citation>
    <scope>NUCLEOTIDE SEQUENCE [LARGE SCALE GENOMIC DNA]</scope>
    <source>
        <strain evidence="11">CBS 340.73</strain>
    </source>
</reference>
<keyword evidence="2" id="KW-0479">Metal-binding</keyword>
<comment type="subcellular location">
    <subcellularLocation>
        <location evidence="1">Nucleus</location>
    </subcellularLocation>
</comment>
<dbReference type="CDD" id="cd00067">
    <property type="entry name" value="GAL4"/>
    <property type="match status" value="1"/>
</dbReference>
<comment type="caution">
    <text evidence="10">The sequence shown here is derived from an EMBL/GenBank/DDBJ whole genome shotgun (WGS) entry which is preliminary data.</text>
</comment>
<name>A0AAN6S323_9PEZI</name>
<keyword evidence="3" id="KW-0862">Zinc</keyword>
<feature type="region of interest" description="Disordered" evidence="8">
    <location>
        <begin position="725"/>
        <end position="831"/>
    </location>
</feature>
<protein>
    <submittedName>
        <fullName evidence="10">Fungal-specific transcription factor domain-containing protein</fullName>
    </submittedName>
</protein>
<evidence type="ECO:0000256" key="6">
    <source>
        <dbReference type="ARBA" id="ARBA00023163"/>
    </source>
</evidence>
<dbReference type="InterPro" id="IPR036864">
    <property type="entry name" value="Zn2-C6_fun-type_DNA-bd_sf"/>
</dbReference>
<evidence type="ECO:0000256" key="4">
    <source>
        <dbReference type="ARBA" id="ARBA00023015"/>
    </source>
</evidence>
<keyword evidence="4" id="KW-0805">Transcription regulation</keyword>
<dbReference type="AlphaFoldDB" id="A0AAN6S323"/>
<dbReference type="PROSITE" id="PS00463">
    <property type="entry name" value="ZN2_CY6_FUNGAL_1"/>
    <property type="match status" value="1"/>
</dbReference>
<feature type="region of interest" description="Disordered" evidence="8">
    <location>
        <begin position="1"/>
        <end position="48"/>
    </location>
</feature>
<sequence length="1026" mass="112051">MDAADVFRQGLGSVIPRPPPPYYSGPRKPAASAPFAQPRSTTHKDPAPGVAHTLTACCRCRQRKTRCDATLPRCVPCDRAGATCEYYDTAKGRRINRIYVVELQNKVRQLEAELGQYTDDVRDYPDINEEMVRPGGLVRLDETDETSRYLGPSSGIAMTRLVMEEAKRYSATYRIADLIPELHERRRLQQDRMQSISRTTASISGPAGRKKSYPMISAVPASTLPTRQAADGLVNVYIKRAQFFAPTLHEVLFLQDVDAVYNNDKDPYKNFVVRMIMAISLQKLQSDYMGLADSLYQAAMQHFEGVVRPKDLKTLQCLVLIGQYSLLTPTRTALYYVVGLATRICQQLGIGEEKTIALGAGDALTLDMRRRLSWIVATNEFGLAHIMGRPNGFAKGNDSMDVQFFAAVDDEYITAEGIQPAPQQSEKKMVAIHFCKMRLLQAEIRRVLYEKKRPKANQQLDAWLLEMKRKLDEWRDSSPATPEWCVPWFTGRYHSMLIVLYRPSPQVPKPTSHAATICFDGAHYIINLSNEQMKRRSVDLTWVFLLTIYMSLNTILWSISYPEVRARHSREEVDQLYKIALDIIDQSVERWPGSASASQLYSVLAKACMQSYDWKEEPSTAASGPPTGGVSSPGSKMPVPPVPVGASALRPPAQSLPLFSQSPFASHAFDSSAAHMSNAGDAADWGHVFSFAPSHNNFRSGSIFLNPGTDLNGRRPSNFPPDFNLASLATGGGEESISSETATGNNEGAFPSGSRPYNNSSTTHPVTTRLATQLPTPPESLAPPSANPSNRSLSPTLTVTGHKTASPTPTPTMSYASPAQASLQSSPSPVPNLKYETVDPVQTQMHPQWKQQRPGMPPPRNPVLIPPPPQSIASHQQRAPVPAIHDWFKPPPPFISPHAAFSGGMGNGSGGGDGGFWGTGDENFLPNPFSGISGLGLGNGSEGYTLGGERGGPENNAYNGDAFGLFPGGGGFPSQYSFVPPGRQGSLSQAQQLELMDMLDKEGMSDINSLLNAGMGLGGSSIENWS</sequence>
<dbReference type="CDD" id="cd12148">
    <property type="entry name" value="fungal_TF_MHR"/>
    <property type="match status" value="1"/>
</dbReference>
<evidence type="ECO:0000256" key="1">
    <source>
        <dbReference type="ARBA" id="ARBA00004123"/>
    </source>
</evidence>
<keyword evidence="11" id="KW-1185">Reference proteome</keyword>
<dbReference type="Gene3D" id="4.10.240.10">
    <property type="entry name" value="Zn(2)-C6 fungal-type DNA-binding domain"/>
    <property type="match status" value="1"/>
</dbReference>
<evidence type="ECO:0000256" key="3">
    <source>
        <dbReference type="ARBA" id="ARBA00022833"/>
    </source>
</evidence>
<evidence type="ECO:0000259" key="9">
    <source>
        <dbReference type="PROSITE" id="PS50048"/>
    </source>
</evidence>
<feature type="compositionally biased region" description="Polar residues" evidence="8">
    <location>
        <begin position="787"/>
        <end position="813"/>
    </location>
</feature>
<dbReference type="Proteomes" id="UP001303473">
    <property type="component" value="Unassembled WGS sequence"/>
</dbReference>
<feature type="compositionally biased region" description="Low complexity" evidence="8">
    <location>
        <begin position="623"/>
        <end position="635"/>
    </location>
</feature>
<gene>
    <name evidence="10" type="ORF">QBC46DRAFT_355662</name>
</gene>
<dbReference type="GO" id="GO:0005634">
    <property type="term" value="C:nucleus"/>
    <property type="evidence" value="ECO:0007669"/>
    <property type="project" value="UniProtKB-SubCell"/>
</dbReference>
<feature type="compositionally biased region" description="Polar residues" evidence="8">
    <location>
        <begin position="755"/>
        <end position="774"/>
    </location>
</feature>
<feature type="domain" description="Zn(2)-C6 fungal-type" evidence="9">
    <location>
        <begin position="56"/>
        <end position="86"/>
    </location>
</feature>
<dbReference type="GO" id="GO:0000981">
    <property type="term" value="F:DNA-binding transcription factor activity, RNA polymerase II-specific"/>
    <property type="evidence" value="ECO:0007669"/>
    <property type="project" value="InterPro"/>
</dbReference>
<keyword evidence="6" id="KW-0804">Transcription</keyword>
<dbReference type="GO" id="GO:0045944">
    <property type="term" value="P:positive regulation of transcription by RNA polymerase II"/>
    <property type="evidence" value="ECO:0007669"/>
    <property type="project" value="TreeGrafter"/>
</dbReference>